<dbReference type="Proteomes" id="UP000028252">
    <property type="component" value="Unassembled WGS sequence"/>
</dbReference>
<dbReference type="NCBIfam" id="TIGR01617">
    <property type="entry name" value="arsC_related"/>
    <property type="match status" value="1"/>
</dbReference>
<dbReference type="Pfam" id="PF03960">
    <property type="entry name" value="ArsC"/>
    <property type="match status" value="1"/>
</dbReference>
<dbReference type="InterPro" id="IPR006660">
    <property type="entry name" value="Arsenate_reductase-like"/>
</dbReference>
<dbReference type="SUPFAM" id="SSF52833">
    <property type="entry name" value="Thioredoxin-like"/>
    <property type="match status" value="1"/>
</dbReference>
<dbReference type="EMBL" id="JMQN01000015">
    <property type="protein sequence ID" value="KEA64733.1"/>
    <property type="molecule type" value="Genomic_DNA"/>
</dbReference>
<dbReference type="PROSITE" id="PS51353">
    <property type="entry name" value="ARSC"/>
    <property type="match status" value="1"/>
</dbReference>
<evidence type="ECO:0000256" key="2">
    <source>
        <dbReference type="PROSITE-ProRule" id="PRU01282"/>
    </source>
</evidence>
<name>A0A081G1S8_9GAMM</name>
<evidence type="ECO:0000313" key="3">
    <source>
        <dbReference type="EMBL" id="KEA64733.1"/>
    </source>
</evidence>
<dbReference type="Gene3D" id="3.40.30.10">
    <property type="entry name" value="Glutaredoxin"/>
    <property type="match status" value="1"/>
</dbReference>
<comment type="similarity">
    <text evidence="1 2">Belongs to the ArsC family.</text>
</comment>
<protein>
    <submittedName>
        <fullName evidence="3">A glutathione-dependent thiol reductase</fullName>
    </submittedName>
</protein>
<dbReference type="CDD" id="cd03035">
    <property type="entry name" value="ArsC_Yffb"/>
    <property type="match status" value="1"/>
</dbReference>
<comment type="caution">
    <text evidence="3">The sequence shown here is derived from an EMBL/GenBank/DDBJ whole genome shotgun (WGS) entry which is preliminary data.</text>
</comment>
<dbReference type="PANTHER" id="PTHR30041:SF8">
    <property type="entry name" value="PROTEIN YFFB"/>
    <property type="match status" value="1"/>
</dbReference>
<gene>
    <name evidence="3" type="ORF">ADIMK_1186</name>
</gene>
<keyword evidence="4" id="KW-1185">Reference proteome</keyword>
<accession>A0A081G1S8</accession>
<reference evidence="3 4" key="1">
    <citation type="submission" date="2014-04" db="EMBL/GenBank/DDBJ databases">
        <title>Marinobacterium kochiensis sp. nov., isolated from sediment sample collected from Kochi backwaters in Kerala, India.</title>
        <authorList>
            <person name="Singh A."/>
            <person name="Pinnaka A.K."/>
        </authorList>
    </citation>
    <scope>NUCLEOTIDE SEQUENCE [LARGE SCALE GENOMIC DNA]</scope>
    <source>
        <strain evidence="3 4">AK27</strain>
    </source>
</reference>
<evidence type="ECO:0000256" key="1">
    <source>
        <dbReference type="ARBA" id="ARBA00007198"/>
    </source>
</evidence>
<sequence>MTTLYGISNCDTVRKTRKWLETNGIACAFHDFRKEGLERAQVDRWCDALSIDTVLNKRGTTWRALPAEQRDSLDESGLRALLVEHPTLIKRPVLEHNDTIRVGFKAEEYAALFGVE</sequence>
<evidence type="ECO:0000313" key="4">
    <source>
        <dbReference type="Proteomes" id="UP000028252"/>
    </source>
</evidence>
<organism evidence="3 4">
    <name type="scientific">Marinobacterium lacunae</name>
    <dbReference type="NCBI Taxonomy" id="1232683"/>
    <lineage>
        <taxon>Bacteria</taxon>
        <taxon>Pseudomonadati</taxon>
        <taxon>Pseudomonadota</taxon>
        <taxon>Gammaproteobacteria</taxon>
        <taxon>Oceanospirillales</taxon>
        <taxon>Oceanospirillaceae</taxon>
        <taxon>Marinobacterium</taxon>
    </lineage>
</organism>
<dbReference type="eggNOG" id="COG1393">
    <property type="taxonomic scope" value="Bacteria"/>
</dbReference>
<dbReference type="STRING" id="1232683.ADIMK_1186"/>
<dbReference type="RefSeq" id="WP_036184909.1">
    <property type="nucleotide sequence ID" value="NZ_JMQN01000015.1"/>
</dbReference>
<dbReference type="AlphaFoldDB" id="A0A081G1S8"/>
<dbReference type="OrthoDB" id="9803749at2"/>
<dbReference type="PANTHER" id="PTHR30041">
    <property type="entry name" value="ARSENATE REDUCTASE"/>
    <property type="match status" value="1"/>
</dbReference>
<dbReference type="PATRIC" id="fig|1232683.4.peg.1176"/>
<dbReference type="InterPro" id="IPR036249">
    <property type="entry name" value="Thioredoxin-like_sf"/>
</dbReference>
<dbReference type="InterPro" id="IPR006504">
    <property type="entry name" value="Tscrpt_reg_Spx/MgsR"/>
</dbReference>
<proteinExistence type="inferred from homology"/>